<protein>
    <submittedName>
        <fullName evidence="3">Membrane protein</fullName>
    </submittedName>
</protein>
<dbReference type="InterPro" id="IPR003848">
    <property type="entry name" value="DUF218"/>
</dbReference>
<dbReference type="GO" id="GO:0005886">
    <property type="term" value="C:plasma membrane"/>
    <property type="evidence" value="ECO:0007669"/>
    <property type="project" value="TreeGrafter"/>
</dbReference>
<feature type="transmembrane region" description="Helical" evidence="1">
    <location>
        <begin position="38"/>
        <end position="57"/>
    </location>
</feature>
<reference evidence="3" key="2">
    <citation type="submission" date="2023-01" db="EMBL/GenBank/DDBJ databases">
        <authorList>
            <person name="Sun Q."/>
            <person name="Evtushenko L."/>
        </authorList>
    </citation>
    <scope>NUCLEOTIDE SEQUENCE</scope>
    <source>
        <strain evidence="3">VKM B-2484</strain>
    </source>
</reference>
<sequence>MFFSLSKLVWLIAAPSTFLILLAAAGLLLGLRWRRFGMGLAALGVVGLLLAGFGPFGRMLLIPLEQRFPAYVEDGGRVDGIIVLGGTELARITAVRGQPSFHEAAERILAMGELARRYPQARVVFTGGGGNLRSGPLQEADVVRMALPQIGLPDGRVTFERLARNTAENAQLAKELVRPRPGEKWLLVTSAFHMPRAMGCFRAAGFPVTPYPVDFRTAGDRDFFRPFRSAASGLVFFDLAVHEWIGLAVYYLTGRIDTPLPGPQADHPSGGNPSR</sequence>
<dbReference type="Gene3D" id="3.40.50.620">
    <property type="entry name" value="HUPs"/>
    <property type="match status" value="1"/>
</dbReference>
<dbReference type="EMBL" id="BSFJ01000005">
    <property type="protein sequence ID" value="GLK71801.1"/>
    <property type="molecule type" value="Genomic_DNA"/>
</dbReference>
<dbReference type="RefSeq" id="WP_213373131.1">
    <property type="nucleotide sequence ID" value="NZ_BSFJ01000005.1"/>
</dbReference>
<dbReference type="CDD" id="cd06259">
    <property type="entry name" value="YdcF-like"/>
    <property type="match status" value="1"/>
</dbReference>
<keyword evidence="4" id="KW-1185">Reference proteome</keyword>
<feature type="transmembrane region" description="Helical" evidence="1">
    <location>
        <begin position="12"/>
        <end position="31"/>
    </location>
</feature>
<accession>A0A9W6MZ72</accession>
<keyword evidence="1" id="KW-0472">Membrane</keyword>
<dbReference type="AlphaFoldDB" id="A0A9W6MZ72"/>
<evidence type="ECO:0000259" key="2">
    <source>
        <dbReference type="Pfam" id="PF02698"/>
    </source>
</evidence>
<dbReference type="GO" id="GO:0000270">
    <property type="term" value="P:peptidoglycan metabolic process"/>
    <property type="evidence" value="ECO:0007669"/>
    <property type="project" value="TreeGrafter"/>
</dbReference>
<comment type="caution">
    <text evidence="3">The sequence shown here is derived from an EMBL/GenBank/DDBJ whole genome shotgun (WGS) entry which is preliminary data.</text>
</comment>
<dbReference type="Pfam" id="PF02698">
    <property type="entry name" value="DUF218"/>
    <property type="match status" value="1"/>
</dbReference>
<gene>
    <name evidence="3" type="ORF">GCM10017643_19160</name>
</gene>
<evidence type="ECO:0000256" key="1">
    <source>
        <dbReference type="SAM" id="Phobius"/>
    </source>
</evidence>
<reference evidence="3" key="1">
    <citation type="journal article" date="2014" name="Int. J. Syst. Evol. Microbiol.">
        <title>Complete genome sequence of Corynebacterium casei LMG S-19264T (=DSM 44701T), isolated from a smear-ripened cheese.</title>
        <authorList>
            <consortium name="US DOE Joint Genome Institute (JGI-PGF)"/>
            <person name="Walter F."/>
            <person name="Albersmeier A."/>
            <person name="Kalinowski J."/>
            <person name="Ruckert C."/>
        </authorList>
    </citation>
    <scope>NUCLEOTIDE SEQUENCE</scope>
    <source>
        <strain evidence="3">VKM B-2484</strain>
    </source>
</reference>
<evidence type="ECO:0000313" key="4">
    <source>
        <dbReference type="Proteomes" id="UP001143370"/>
    </source>
</evidence>
<dbReference type="GO" id="GO:0043164">
    <property type="term" value="P:Gram-negative-bacterium-type cell wall biogenesis"/>
    <property type="evidence" value="ECO:0007669"/>
    <property type="project" value="TreeGrafter"/>
</dbReference>
<dbReference type="InterPro" id="IPR051599">
    <property type="entry name" value="Cell_Envelope_Assoc"/>
</dbReference>
<name>A0A9W6MZ72_9HYPH</name>
<dbReference type="InterPro" id="IPR014729">
    <property type="entry name" value="Rossmann-like_a/b/a_fold"/>
</dbReference>
<proteinExistence type="predicted"/>
<keyword evidence="1" id="KW-1133">Transmembrane helix</keyword>
<keyword evidence="1" id="KW-0812">Transmembrane</keyword>
<dbReference type="PANTHER" id="PTHR30336:SF4">
    <property type="entry name" value="ENVELOPE BIOGENESIS FACTOR ELYC"/>
    <property type="match status" value="1"/>
</dbReference>
<dbReference type="Proteomes" id="UP001143370">
    <property type="component" value="Unassembled WGS sequence"/>
</dbReference>
<evidence type="ECO:0000313" key="3">
    <source>
        <dbReference type="EMBL" id="GLK71801.1"/>
    </source>
</evidence>
<organism evidence="3 4">
    <name type="scientific">Ancylobacter dichloromethanicus</name>
    <dbReference type="NCBI Taxonomy" id="518825"/>
    <lineage>
        <taxon>Bacteria</taxon>
        <taxon>Pseudomonadati</taxon>
        <taxon>Pseudomonadota</taxon>
        <taxon>Alphaproteobacteria</taxon>
        <taxon>Hyphomicrobiales</taxon>
        <taxon>Xanthobacteraceae</taxon>
        <taxon>Ancylobacter</taxon>
    </lineage>
</organism>
<feature type="domain" description="DUF218" evidence="2">
    <location>
        <begin position="79"/>
        <end position="246"/>
    </location>
</feature>
<dbReference type="PANTHER" id="PTHR30336">
    <property type="entry name" value="INNER MEMBRANE PROTEIN, PROBABLE PERMEASE"/>
    <property type="match status" value="1"/>
</dbReference>